<keyword evidence="5" id="KW-0029">Amino-acid transport</keyword>
<gene>
    <name evidence="7" type="ORF">GCM10016272_12110</name>
</gene>
<dbReference type="Gene3D" id="3.40.50.300">
    <property type="entry name" value="P-loop containing nucleotide triphosphate hydrolases"/>
    <property type="match status" value="1"/>
</dbReference>
<sequence length="280" mass="30891">MSAIKKSLSSAAPATEMNLVDSEVKNNVLEVRNLESAYGPVMALRGVSLEVPEGKVVTILGANGAGKTTLMKTISGVINPRKGAVWFHGERIDGTEPDRLVKKGLSHVPEGREVFPFLNVAENLAMGAYTRRDKSEIQRDVEMIYEYFPILKDRRTQAAGTMSGGQQQMLAIGRGLMSRPSLMLLDEPSLGLSPLLVQEIFAIIRRLNKEQGVTILLVEQNARVALAAADYGYVLETGRIVMAGSADKLMHSDDIKEFYLGQTKDNTAEATRWKRKKTWR</sequence>
<accession>A0ABQ3GS64</accession>
<dbReference type="PROSITE" id="PS00211">
    <property type="entry name" value="ABC_TRANSPORTER_1"/>
    <property type="match status" value="1"/>
</dbReference>
<evidence type="ECO:0000256" key="2">
    <source>
        <dbReference type="ARBA" id="ARBA00022448"/>
    </source>
</evidence>
<dbReference type="PANTHER" id="PTHR43820">
    <property type="entry name" value="HIGH-AFFINITY BRANCHED-CHAIN AMINO ACID TRANSPORT ATP-BINDING PROTEIN LIVF"/>
    <property type="match status" value="1"/>
</dbReference>
<evidence type="ECO:0000256" key="1">
    <source>
        <dbReference type="ARBA" id="ARBA00005417"/>
    </source>
</evidence>
<comment type="caution">
    <text evidence="7">The sequence shown here is derived from an EMBL/GenBank/DDBJ whole genome shotgun (WGS) entry which is preliminary data.</text>
</comment>
<dbReference type="Proteomes" id="UP000610203">
    <property type="component" value="Unassembled WGS sequence"/>
</dbReference>
<evidence type="ECO:0000256" key="4">
    <source>
        <dbReference type="ARBA" id="ARBA00022840"/>
    </source>
</evidence>
<dbReference type="PROSITE" id="PS50893">
    <property type="entry name" value="ABC_TRANSPORTER_2"/>
    <property type="match status" value="1"/>
</dbReference>
<reference evidence="8" key="1">
    <citation type="journal article" date="2019" name="Int. J. Syst. Evol. Microbiol.">
        <title>The Global Catalogue of Microorganisms (GCM) 10K type strain sequencing project: providing services to taxonomists for standard genome sequencing and annotation.</title>
        <authorList>
            <consortium name="The Broad Institute Genomics Platform"/>
            <consortium name="The Broad Institute Genome Sequencing Center for Infectious Disease"/>
            <person name="Wu L."/>
            <person name="Ma J."/>
        </authorList>
    </citation>
    <scope>NUCLEOTIDE SEQUENCE [LARGE SCALE GENOMIC DNA]</scope>
    <source>
        <strain evidence="8">KCTC 42280</strain>
    </source>
</reference>
<keyword evidence="4 7" id="KW-0067">ATP-binding</keyword>
<dbReference type="InterPro" id="IPR017871">
    <property type="entry name" value="ABC_transporter-like_CS"/>
</dbReference>
<evidence type="ECO:0000259" key="6">
    <source>
        <dbReference type="PROSITE" id="PS50893"/>
    </source>
</evidence>
<dbReference type="CDD" id="cd03224">
    <property type="entry name" value="ABC_TM1139_LivF_branched"/>
    <property type="match status" value="1"/>
</dbReference>
<dbReference type="InterPro" id="IPR003439">
    <property type="entry name" value="ABC_transporter-like_ATP-bd"/>
</dbReference>
<comment type="similarity">
    <text evidence="1">Belongs to the ABC transporter superfamily.</text>
</comment>
<name>A0ABQ3GS64_9GAMM</name>
<dbReference type="EMBL" id="BMZR01000002">
    <property type="protein sequence ID" value="GHD30876.1"/>
    <property type="molecule type" value="Genomic_DNA"/>
</dbReference>
<dbReference type="Pfam" id="PF00005">
    <property type="entry name" value="ABC_tran"/>
    <property type="match status" value="1"/>
</dbReference>
<keyword evidence="3" id="KW-0547">Nucleotide-binding</keyword>
<dbReference type="InterPro" id="IPR027417">
    <property type="entry name" value="P-loop_NTPase"/>
</dbReference>
<evidence type="ECO:0000256" key="3">
    <source>
        <dbReference type="ARBA" id="ARBA00022741"/>
    </source>
</evidence>
<feature type="domain" description="ABC transporter" evidence="6">
    <location>
        <begin position="29"/>
        <end position="262"/>
    </location>
</feature>
<dbReference type="InterPro" id="IPR003593">
    <property type="entry name" value="AAA+_ATPase"/>
</dbReference>
<dbReference type="PANTHER" id="PTHR43820:SF8">
    <property type="entry name" value="ABC TRANSPORTER SUBSTRATE-BINDING PROTEIN"/>
    <property type="match status" value="1"/>
</dbReference>
<dbReference type="PIRSF" id="PIRSF039137">
    <property type="entry name" value="ABC_branched_ATPase"/>
    <property type="match status" value="1"/>
</dbReference>
<keyword evidence="8" id="KW-1185">Reference proteome</keyword>
<dbReference type="GO" id="GO:0005524">
    <property type="term" value="F:ATP binding"/>
    <property type="evidence" value="ECO:0007669"/>
    <property type="project" value="UniProtKB-KW"/>
</dbReference>
<dbReference type="SUPFAM" id="SSF52540">
    <property type="entry name" value="P-loop containing nucleoside triphosphate hydrolases"/>
    <property type="match status" value="1"/>
</dbReference>
<dbReference type="InterPro" id="IPR052156">
    <property type="entry name" value="BCAA_Transport_ATP-bd_LivF"/>
</dbReference>
<keyword evidence="2" id="KW-0813">Transport</keyword>
<proteinExistence type="inferred from homology"/>
<dbReference type="InterPro" id="IPR030660">
    <property type="entry name" value="ABC_branched_ATPase_LivF/BraG"/>
</dbReference>
<evidence type="ECO:0000256" key="5">
    <source>
        <dbReference type="ARBA" id="ARBA00022970"/>
    </source>
</evidence>
<organism evidence="7 8">
    <name type="scientific">Psychrobacter glaciei</name>
    <dbReference type="NCBI Taxonomy" id="619771"/>
    <lineage>
        <taxon>Bacteria</taxon>
        <taxon>Pseudomonadati</taxon>
        <taxon>Pseudomonadota</taxon>
        <taxon>Gammaproteobacteria</taxon>
        <taxon>Moraxellales</taxon>
        <taxon>Moraxellaceae</taxon>
        <taxon>Psychrobacter</taxon>
    </lineage>
</organism>
<evidence type="ECO:0000313" key="7">
    <source>
        <dbReference type="EMBL" id="GHD30876.1"/>
    </source>
</evidence>
<evidence type="ECO:0000313" key="8">
    <source>
        <dbReference type="Proteomes" id="UP000610203"/>
    </source>
</evidence>
<protein>
    <submittedName>
        <fullName evidence="7">ABC transporter ATP-binding protein</fullName>
    </submittedName>
</protein>
<dbReference type="SMART" id="SM00382">
    <property type="entry name" value="AAA"/>
    <property type="match status" value="1"/>
</dbReference>